<organism evidence="2 3">
    <name type="scientific">Flavobacterium plantiphilum</name>
    <dbReference type="NCBI Taxonomy" id="3163297"/>
    <lineage>
        <taxon>Bacteria</taxon>
        <taxon>Pseudomonadati</taxon>
        <taxon>Bacteroidota</taxon>
        <taxon>Flavobacteriia</taxon>
        <taxon>Flavobacteriales</taxon>
        <taxon>Flavobacteriaceae</taxon>
        <taxon>Flavobacterium</taxon>
    </lineage>
</organism>
<proteinExistence type="predicted"/>
<gene>
    <name evidence="2" type="ORF">ABS764_11490</name>
</gene>
<evidence type="ECO:0000313" key="3">
    <source>
        <dbReference type="Proteomes" id="UP001629260"/>
    </source>
</evidence>
<accession>A0ABW8XW56</accession>
<feature type="signal peptide" evidence="1">
    <location>
        <begin position="1"/>
        <end position="18"/>
    </location>
</feature>
<evidence type="ECO:0008006" key="4">
    <source>
        <dbReference type="Google" id="ProtNLM"/>
    </source>
</evidence>
<comment type="caution">
    <text evidence="2">The sequence shown here is derived from an EMBL/GenBank/DDBJ whole genome shotgun (WGS) entry which is preliminary data.</text>
</comment>
<evidence type="ECO:0000256" key="1">
    <source>
        <dbReference type="SAM" id="SignalP"/>
    </source>
</evidence>
<dbReference type="Proteomes" id="UP001629260">
    <property type="component" value="Unassembled WGS sequence"/>
</dbReference>
<evidence type="ECO:0000313" key="2">
    <source>
        <dbReference type="EMBL" id="MFL9831470.1"/>
    </source>
</evidence>
<keyword evidence="3" id="KW-1185">Reference proteome</keyword>
<sequence length="387" mass="43900">MKQLILILLLTIAFKSSAQNIPYEKLDAISAGISQLQLKVNGLTFNDGKEDYILSFPENNFQLLYSTGKAQRVVYKKKGNTEYLYLTENIDLAKVDVFYHIRYPGAIGVLRMAFPNGIQTHTYINGEYTETKSENYLNFYYEQKGDSGKILLEQLNSMLYSLGLGKKMYIKRETIDDIVDQYVEAFGGTDKIRSIRTIKTVGTTTTQGINIPTTAWAINNKGMRMEMLIQGKINTTVMTTNGGWTLFPAQRQKRPLDADQKTAKEGAEELDLTGDLFEYKEKGNKAILKGKETVNGIENYKISLTRKSGTIVTFFIDANTFLPSQRIIDKNIAGKTVEMVETFGNYKKNSDGYLYASTFHYSPMNIDFTYSKYEVNVPVEETLFDKP</sequence>
<name>A0ABW8XW56_9FLAO</name>
<protein>
    <recommendedName>
        <fullName evidence="4">Outer membrane lipoprotein-sorting protein</fullName>
    </recommendedName>
</protein>
<dbReference type="RefSeq" id="WP_408081942.1">
    <property type="nucleotide sequence ID" value="NZ_JBELQA010000006.1"/>
</dbReference>
<feature type="chain" id="PRO_5047346268" description="Outer membrane lipoprotein-sorting protein" evidence="1">
    <location>
        <begin position="19"/>
        <end position="387"/>
    </location>
</feature>
<dbReference type="EMBL" id="JBELQA010000006">
    <property type="protein sequence ID" value="MFL9831470.1"/>
    <property type="molecule type" value="Genomic_DNA"/>
</dbReference>
<dbReference type="Gene3D" id="2.50.20.10">
    <property type="entry name" value="Lipoprotein localisation LolA/LolB/LppX"/>
    <property type="match status" value="1"/>
</dbReference>
<reference evidence="2 3" key="1">
    <citation type="submission" date="2024-06" db="EMBL/GenBank/DDBJ databases">
        <authorList>
            <person name="Kaempfer P."/>
            <person name="Viver T."/>
        </authorList>
    </citation>
    <scope>NUCLEOTIDE SEQUENCE [LARGE SCALE GENOMIC DNA]</scope>
    <source>
        <strain evidence="2 3">ST-87</strain>
    </source>
</reference>
<keyword evidence="1" id="KW-0732">Signal</keyword>